<sequence length="118" mass="13270">MMIKKIFILLLAVIALFMGPQYAMARAVVGVKVCCQKMSSQKSCCKDKEKKATPKKHCKGDGKSCSCGVSIDGKTSLFFHVAESDVFFEFSEKQQKYFYQDLFHSSDARAIWLPPKIS</sequence>
<dbReference type="RefSeq" id="WP_133586820.1">
    <property type="nucleotide sequence ID" value="NZ_SNYV01000020.1"/>
</dbReference>
<keyword evidence="3" id="KW-1185">Reference proteome</keyword>
<keyword evidence="1" id="KW-0732">Signal</keyword>
<protein>
    <submittedName>
        <fullName evidence="2">Uncharacterized protein</fullName>
    </submittedName>
</protein>
<dbReference type="OrthoDB" id="713940at2"/>
<evidence type="ECO:0000313" key="3">
    <source>
        <dbReference type="Proteomes" id="UP000295292"/>
    </source>
</evidence>
<feature type="chain" id="PRO_5020982699" evidence="1">
    <location>
        <begin position="26"/>
        <end position="118"/>
    </location>
</feature>
<name>A0A4R6W1H6_9SPHI</name>
<comment type="caution">
    <text evidence="2">The sequence shown here is derived from an EMBL/GenBank/DDBJ whole genome shotgun (WGS) entry which is preliminary data.</text>
</comment>
<accession>A0A4R6W1H6</accession>
<organism evidence="2 3">
    <name type="scientific">Sphingobacterium yanglingense</name>
    <dbReference type="NCBI Taxonomy" id="1437280"/>
    <lineage>
        <taxon>Bacteria</taxon>
        <taxon>Pseudomonadati</taxon>
        <taxon>Bacteroidota</taxon>
        <taxon>Sphingobacteriia</taxon>
        <taxon>Sphingobacteriales</taxon>
        <taxon>Sphingobacteriaceae</taxon>
        <taxon>Sphingobacterium</taxon>
    </lineage>
</organism>
<evidence type="ECO:0000256" key="1">
    <source>
        <dbReference type="SAM" id="SignalP"/>
    </source>
</evidence>
<evidence type="ECO:0000313" key="2">
    <source>
        <dbReference type="EMBL" id="TDQ72231.1"/>
    </source>
</evidence>
<dbReference type="EMBL" id="SNYV01000020">
    <property type="protein sequence ID" value="TDQ72231.1"/>
    <property type="molecule type" value="Genomic_DNA"/>
</dbReference>
<dbReference type="AlphaFoldDB" id="A0A4R6W1H6"/>
<reference evidence="2 3" key="1">
    <citation type="submission" date="2019-03" db="EMBL/GenBank/DDBJ databases">
        <title>Genomic Encyclopedia of Archaeal and Bacterial Type Strains, Phase II (KMG-II): from individual species to whole genera.</title>
        <authorList>
            <person name="Goeker M."/>
        </authorList>
    </citation>
    <scope>NUCLEOTIDE SEQUENCE [LARGE SCALE GENOMIC DNA]</scope>
    <source>
        <strain evidence="2 3">DSM 28353</strain>
    </source>
</reference>
<proteinExistence type="predicted"/>
<dbReference type="Proteomes" id="UP000295292">
    <property type="component" value="Unassembled WGS sequence"/>
</dbReference>
<gene>
    <name evidence="2" type="ORF">CLV99_4694</name>
</gene>
<feature type="signal peptide" evidence="1">
    <location>
        <begin position="1"/>
        <end position="25"/>
    </location>
</feature>